<name>A0ABT7SZE2_9ALTE</name>
<feature type="region of interest" description="Disordered" evidence="9">
    <location>
        <begin position="387"/>
        <end position="424"/>
    </location>
</feature>
<keyword evidence="14" id="KW-1185">Reference proteome</keyword>
<dbReference type="Pfam" id="PF00270">
    <property type="entry name" value="DEAD"/>
    <property type="match status" value="1"/>
</dbReference>
<feature type="domain" description="DEAD-box RNA helicase Q" evidence="12">
    <location>
        <begin position="9"/>
        <end position="37"/>
    </location>
</feature>
<keyword evidence="4 7" id="KW-0347">Helicase</keyword>
<dbReference type="PROSITE" id="PS51195">
    <property type="entry name" value="Q_MOTIF"/>
    <property type="match status" value="1"/>
</dbReference>
<dbReference type="InterPro" id="IPR044742">
    <property type="entry name" value="DEAD/DEAH_RhlB"/>
</dbReference>
<dbReference type="InterPro" id="IPR014001">
    <property type="entry name" value="Helicase_ATP-bd"/>
</dbReference>
<dbReference type="EMBL" id="JAUCBP010000011">
    <property type="protein sequence ID" value="MDM7861561.1"/>
    <property type="molecule type" value="Genomic_DNA"/>
</dbReference>
<evidence type="ECO:0000313" key="14">
    <source>
        <dbReference type="Proteomes" id="UP001234343"/>
    </source>
</evidence>
<dbReference type="InterPro" id="IPR001650">
    <property type="entry name" value="Helicase_C-like"/>
</dbReference>
<evidence type="ECO:0000256" key="3">
    <source>
        <dbReference type="ARBA" id="ARBA00022801"/>
    </source>
</evidence>
<dbReference type="PANTHER" id="PTHR47959">
    <property type="entry name" value="ATP-DEPENDENT RNA HELICASE RHLE-RELATED"/>
    <property type="match status" value="1"/>
</dbReference>
<dbReference type="Gene3D" id="3.40.50.300">
    <property type="entry name" value="P-loop containing nucleotide triphosphate hydrolases"/>
    <property type="match status" value="2"/>
</dbReference>
<dbReference type="GO" id="GO:0003724">
    <property type="term" value="F:RNA helicase activity"/>
    <property type="evidence" value="ECO:0007669"/>
    <property type="project" value="UniProtKB-EC"/>
</dbReference>
<evidence type="ECO:0000256" key="8">
    <source>
        <dbReference type="PROSITE-ProRule" id="PRU00552"/>
    </source>
</evidence>
<feature type="compositionally biased region" description="Basic residues" evidence="9">
    <location>
        <begin position="413"/>
        <end position="424"/>
    </location>
</feature>
<evidence type="ECO:0000256" key="6">
    <source>
        <dbReference type="ARBA" id="ARBA00022884"/>
    </source>
</evidence>
<dbReference type="NCBIfam" id="NF003419">
    <property type="entry name" value="PRK04837.1"/>
    <property type="match status" value="1"/>
</dbReference>
<dbReference type="GO" id="GO:0016787">
    <property type="term" value="F:hydrolase activity"/>
    <property type="evidence" value="ECO:0007669"/>
    <property type="project" value="UniProtKB-KW"/>
</dbReference>
<dbReference type="RefSeq" id="WP_289366170.1">
    <property type="nucleotide sequence ID" value="NZ_JAUCBP010000011.1"/>
</dbReference>
<comment type="subcellular location">
    <subcellularLocation>
        <location evidence="7">Cytoplasm</location>
    </subcellularLocation>
</comment>
<organism evidence="13 14">
    <name type="scientific">Alteromonas arenosi</name>
    <dbReference type="NCBI Taxonomy" id="3055817"/>
    <lineage>
        <taxon>Bacteria</taxon>
        <taxon>Pseudomonadati</taxon>
        <taxon>Pseudomonadota</taxon>
        <taxon>Gammaproteobacteria</taxon>
        <taxon>Alteromonadales</taxon>
        <taxon>Alteromonadaceae</taxon>
        <taxon>Alteromonas/Salinimonas group</taxon>
        <taxon>Alteromonas</taxon>
    </lineage>
</organism>
<feature type="short sequence motif" description="Q motif" evidence="8">
    <location>
        <begin position="9"/>
        <end position="37"/>
    </location>
</feature>
<sequence>MQTTHLTTTHFSELPIHKDVIAALDAANFKHCTPIQALSLPPSLEGQDVAGQAQTGTGKTIAFLVATFHHLLSNPVPQSTAPRAIIMAPTRELAVQIYNDAELLSKHTGLSLGLIYGGEGYQSQREKLEKGVDIIIGTTGRILDYFKQGVFSLNNIQVAVLDEADRMFDLGFIKDIRFLFRRMPKPTERLSMLFSATLSFRVQELAYEHMNNPIHVQVEPEQKTASRVQEELFYPSDEDKMRLLLTLLEEEWPDKAIVFANTKHSCEQVEAWLKADGHRVGMLSGDVPQKKRLGILDKFTKGQLDILVATDVAARGLHIEKVTHVFNYDLPDDAEDYVHRIGRTGRAGKSGHAISFACEKYALNLPAIEEYISHAIPVTDYESSALLDDITPPKPIHRRRPSDRGRGNQSRGNKPRHSGGRGRR</sequence>
<evidence type="ECO:0000256" key="7">
    <source>
        <dbReference type="HAMAP-Rule" id="MF_00661"/>
    </source>
</evidence>
<evidence type="ECO:0000256" key="1">
    <source>
        <dbReference type="ARBA" id="ARBA00022490"/>
    </source>
</evidence>
<dbReference type="HAMAP" id="MF_00661">
    <property type="entry name" value="DEAD_helicase_RhlB"/>
    <property type="match status" value="1"/>
</dbReference>
<dbReference type="EC" id="3.6.4.13" evidence="7"/>
<dbReference type="InterPro" id="IPR027417">
    <property type="entry name" value="P-loop_NTPase"/>
</dbReference>
<dbReference type="PROSITE" id="PS51194">
    <property type="entry name" value="HELICASE_CTER"/>
    <property type="match status" value="1"/>
</dbReference>
<keyword evidence="1 7" id="KW-0963">Cytoplasm</keyword>
<feature type="domain" description="Helicase C-terminal" evidence="11">
    <location>
        <begin position="240"/>
        <end position="387"/>
    </location>
</feature>
<comment type="similarity">
    <text evidence="7">Belongs to the DEAD box helicase family. RhlB subfamily.</text>
</comment>
<keyword evidence="3 7" id="KW-0378">Hydrolase</keyword>
<evidence type="ECO:0000259" key="10">
    <source>
        <dbReference type="PROSITE" id="PS51192"/>
    </source>
</evidence>
<feature type="domain" description="Helicase ATP-binding" evidence="10">
    <location>
        <begin position="40"/>
        <end position="216"/>
    </location>
</feature>
<gene>
    <name evidence="7 13" type="primary">rhlB</name>
    <name evidence="13" type="ORF">QTP81_13250</name>
</gene>
<dbReference type="SUPFAM" id="SSF52540">
    <property type="entry name" value="P-loop containing nucleoside triphosphate hydrolases"/>
    <property type="match status" value="1"/>
</dbReference>
<dbReference type="InterPro" id="IPR050079">
    <property type="entry name" value="DEAD_box_RNA_helicase"/>
</dbReference>
<evidence type="ECO:0000313" key="13">
    <source>
        <dbReference type="EMBL" id="MDM7861561.1"/>
    </source>
</evidence>
<protein>
    <recommendedName>
        <fullName evidence="7">ATP-dependent RNA helicase RhlB</fullName>
        <ecNumber evidence="7">3.6.4.13</ecNumber>
    </recommendedName>
</protein>
<comment type="subunit">
    <text evidence="7">Component of the RNA degradosome, which is a multiprotein complex involved in RNA processing and mRNA degradation.</text>
</comment>
<keyword evidence="2 7" id="KW-0547">Nucleotide-binding</keyword>
<dbReference type="InterPro" id="IPR023554">
    <property type="entry name" value="RNA_helicase_ATP-dep_RhlB"/>
</dbReference>
<dbReference type="InterPro" id="IPR011545">
    <property type="entry name" value="DEAD/DEAH_box_helicase_dom"/>
</dbReference>
<dbReference type="CDD" id="cd00268">
    <property type="entry name" value="DEADc"/>
    <property type="match status" value="1"/>
</dbReference>
<keyword evidence="6 7" id="KW-0694">RNA-binding</keyword>
<evidence type="ECO:0000259" key="11">
    <source>
        <dbReference type="PROSITE" id="PS51194"/>
    </source>
</evidence>
<dbReference type="PROSITE" id="PS00039">
    <property type="entry name" value="DEAD_ATP_HELICASE"/>
    <property type="match status" value="1"/>
</dbReference>
<dbReference type="Pfam" id="PF00271">
    <property type="entry name" value="Helicase_C"/>
    <property type="match status" value="1"/>
</dbReference>
<dbReference type="SMART" id="SM00490">
    <property type="entry name" value="HELICc"/>
    <property type="match status" value="1"/>
</dbReference>
<proteinExistence type="inferred from homology"/>
<comment type="catalytic activity">
    <reaction evidence="7">
        <text>ATP + H2O = ADP + phosphate + H(+)</text>
        <dbReference type="Rhea" id="RHEA:13065"/>
        <dbReference type="ChEBI" id="CHEBI:15377"/>
        <dbReference type="ChEBI" id="CHEBI:15378"/>
        <dbReference type="ChEBI" id="CHEBI:30616"/>
        <dbReference type="ChEBI" id="CHEBI:43474"/>
        <dbReference type="ChEBI" id="CHEBI:456216"/>
        <dbReference type="EC" id="3.6.4.13"/>
    </reaction>
</comment>
<keyword evidence="5 7" id="KW-0067">ATP-binding</keyword>
<dbReference type="PROSITE" id="PS51192">
    <property type="entry name" value="HELICASE_ATP_BIND_1"/>
    <property type="match status" value="1"/>
</dbReference>
<reference evidence="13 14" key="1">
    <citation type="submission" date="2023-06" db="EMBL/GenBank/DDBJ databases">
        <title>Alteromonas sp. ASW11-36 isolated from intertidal sand.</title>
        <authorList>
            <person name="Li Y."/>
        </authorList>
    </citation>
    <scope>NUCLEOTIDE SEQUENCE [LARGE SCALE GENOMIC DNA]</scope>
    <source>
        <strain evidence="13 14">ASW11-36</strain>
    </source>
</reference>
<dbReference type="InterPro" id="IPR014014">
    <property type="entry name" value="RNA_helicase_DEAD_Q_motif"/>
</dbReference>
<evidence type="ECO:0000256" key="9">
    <source>
        <dbReference type="SAM" id="MobiDB-lite"/>
    </source>
</evidence>
<dbReference type="SMART" id="SM00487">
    <property type="entry name" value="DEXDc"/>
    <property type="match status" value="1"/>
</dbReference>
<evidence type="ECO:0000259" key="12">
    <source>
        <dbReference type="PROSITE" id="PS51195"/>
    </source>
</evidence>
<evidence type="ECO:0000256" key="4">
    <source>
        <dbReference type="ARBA" id="ARBA00022806"/>
    </source>
</evidence>
<dbReference type="CDD" id="cd18787">
    <property type="entry name" value="SF2_C_DEAD"/>
    <property type="match status" value="1"/>
</dbReference>
<evidence type="ECO:0000256" key="2">
    <source>
        <dbReference type="ARBA" id="ARBA00022741"/>
    </source>
</evidence>
<evidence type="ECO:0000256" key="5">
    <source>
        <dbReference type="ARBA" id="ARBA00022840"/>
    </source>
</evidence>
<accession>A0ABT7SZE2</accession>
<dbReference type="PANTHER" id="PTHR47959:SF10">
    <property type="entry name" value="ATP-DEPENDENT RNA HELICASE RHLB"/>
    <property type="match status" value="1"/>
</dbReference>
<dbReference type="Proteomes" id="UP001234343">
    <property type="component" value="Unassembled WGS sequence"/>
</dbReference>
<comment type="caution">
    <text evidence="13">The sequence shown here is derived from an EMBL/GenBank/DDBJ whole genome shotgun (WGS) entry which is preliminary data.</text>
</comment>
<comment type="function">
    <text evidence="7">DEAD-box RNA helicase involved in RNA degradation. Has RNA-dependent ATPase activity and unwinds double-stranded RNA.</text>
</comment>
<dbReference type="InterPro" id="IPR000629">
    <property type="entry name" value="RNA-helicase_DEAD-box_CS"/>
</dbReference>